<name>A0A9P6NFT2_9BASI</name>
<feature type="compositionally biased region" description="Polar residues" evidence="1">
    <location>
        <begin position="12"/>
        <end position="28"/>
    </location>
</feature>
<evidence type="ECO:0000313" key="3">
    <source>
        <dbReference type="Proteomes" id="UP000886653"/>
    </source>
</evidence>
<feature type="region of interest" description="Disordered" evidence="1">
    <location>
        <begin position="69"/>
        <end position="146"/>
    </location>
</feature>
<dbReference type="AlphaFoldDB" id="A0A9P6NFT2"/>
<feature type="compositionally biased region" description="Low complexity" evidence="1">
    <location>
        <begin position="114"/>
        <end position="129"/>
    </location>
</feature>
<evidence type="ECO:0000313" key="2">
    <source>
        <dbReference type="EMBL" id="KAG0143329.1"/>
    </source>
</evidence>
<organism evidence="2 3">
    <name type="scientific">Cronartium quercuum f. sp. fusiforme G11</name>
    <dbReference type="NCBI Taxonomy" id="708437"/>
    <lineage>
        <taxon>Eukaryota</taxon>
        <taxon>Fungi</taxon>
        <taxon>Dikarya</taxon>
        <taxon>Basidiomycota</taxon>
        <taxon>Pucciniomycotina</taxon>
        <taxon>Pucciniomycetes</taxon>
        <taxon>Pucciniales</taxon>
        <taxon>Coleosporiaceae</taxon>
        <taxon>Cronartium</taxon>
    </lineage>
</organism>
<accession>A0A9P6NFT2</accession>
<dbReference type="Proteomes" id="UP000886653">
    <property type="component" value="Unassembled WGS sequence"/>
</dbReference>
<proteinExistence type="predicted"/>
<evidence type="ECO:0000256" key="1">
    <source>
        <dbReference type="SAM" id="MobiDB-lite"/>
    </source>
</evidence>
<gene>
    <name evidence="2" type="ORF">CROQUDRAFT_48986</name>
</gene>
<dbReference type="EMBL" id="MU167322">
    <property type="protein sequence ID" value="KAG0143329.1"/>
    <property type="molecule type" value="Genomic_DNA"/>
</dbReference>
<protein>
    <submittedName>
        <fullName evidence="2">Uncharacterized protein</fullName>
    </submittedName>
</protein>
<keyword evidence="3" id="KW-1185">Reference proteome</keyword>
<feature type="region of interest" description="Disordered" evidence="1">
    <location>
        <begin position="1"/>
        <end position="49"/>
    </location>
</feature>
<comment type="caution">
    <text evidence="2">The sequence shown here is derived from an EMBL/GenBank/DDBJ whole genome shotgun (WGS) entry which is preliminary data.</text>
</comment>
<sequence>MGIEVKMRRRNSFGSTAGSGSHMGMSSTKKFRDGAPRHHHHPAYPRMGPPPFIPNPEYMHRGPYEAPHDYYQTFSPRSAGGHPAEKTHRAHFENNPIKLAYPKRSSHLSVGEESSQGYQHHLQQQQSSGKLASNSKADYPPRSSEELKEIPIWSPYSVIPLQPGSGTHYHR</sequence>
<reference evidence="2" key="1">
    <citation type="submission" date="2013-11" db="EMBL/GenBank/DDBJ databases">
        <title>Genome sequence of the fusiform rust pathogen reveals effectors for host alternation and coevolution with pine.</title>
        <authorList>
            <consortium name="DOE Joint Genome Institute"/>
            <person name="Smith K."/>
            <person name="Pendleton A."/>
            <person name="Kubisiak T."/>
            <person name="Anderson C."/>
            <person name="Salamov A."/>
            <person name="Aerts A."/>
            <person name="Riley R."/>
            <person name="Clum A."/>
            <person name="Lindquist E."/>
            <person name="Ence D."/>
            <person name="Campbell M."/>
            <person name="Kronenberg Z."/>
            <person name="Feau N."/>
            <person name="Dhillon B."/>
            <person name="Hamelin R."/>
            <person name="Burleigh J."/>
            <person name="Smith J."/>
            <person name="Yandell M."/>
            <person name="Nelson C."/>
            <person name="Grigoriev I."/>
            <person name="Davis J."/>
        </authorList>
    </citation>
    <scope>NUCLEOTIDE SEQUENCE</scope>
    <source>
        <strain evidence="2">G11</strain>
    </source>
</reference>
<feature type="compositionally biased region" description="Basic and acidic residues" evidence="1">
    <location>
        <begin position="83"/>
        <end position="92"/>
    </location>
</feature>
<dbReference type="OrthoDB" id="2502723at2759"/>